<keyword evidence="3" id="KW-0028">Amino-acid biosynthesis</keyword>
<dbReference type="UniPathway" id="UPA00288">
    <property type="reaction ID" value="UER01023"/>
</dbReference>
<keyword evidence="2 3" id="KW-0663">Pyridoxal phosphate</keyword>
<evidence type="ECO:0000256" key="2">
    <source>
        <dbReference type="ARBA" id="ARBA00022898"/>
    </source>
</evidence>
<feature type="site" description="Plays an important role in substrate specificity" evidence="3">
    <location>
        <position position="241"/>
    </location>
</feature>
<dbReference type="InterPro" id="IPR015424">
    <property type="entry name" value="PyrdxlP-dep_Trfase"/>
</dbReference>
<dbReference type="NCBIfam" id="NF000586">
    <property type="entry name" value="PRK00011.1"/>
    <property type="match status" value="1"/>
</dbReference>
<gene>
    <name evidence="3" type="primary">glyA</name>
    <name evidence="6" type="ORF">Xvie_03784</name>
</gene>
<comment type="subcellular location">
    <subcellularLocation>
        <location evidence="3">Cytoplasm</location>
    </subcellularLocation>
</comment>
<dbReference type="GO" id="GO:0035999">
    <property type="term" value="P:tetrahydrofolate interconversion"/>
    <property type="evidence" value="ECO:0007669"/>
    <property type="project" value="UniProtKB-UniRule"/>
</dbReference>
<dbReference type="PANTHER" id="PTHR11680:SF35">
    <property type="entry name" value="SERINE HYDROXYMETHYLTRANSFERASE 1"/>
    <property type="match status" value="1"/>
</dbReference>
<keyword evidence="3 6" id="KW-0808">Transferase</keyword>
<dbReference type="GO" id="GO:0019264">
    <property type="term" value="P:glycine biosynthetic process from serine"/>
    <property type="evidence" value="ECO:0007669"/>
    <property type="project" value="UniProtKB-UniRule"/>
</dbReference>
<dbReference type="RefSeq" id="WP_208612632.1">
    <property type="nucleotide sequence ID" value="NZ_CAWNGD010000079.1"/>
</dbReference>
<evidence type="ECO:0000256" key="1">
    <source>
        <dbReference type="ARBA" id="ARBA00001933"/>
    </source>
</evidence>
<dbReference type="GO" id="GO:0008168">
    <property type="term" value="F:methyltransferase activity"/>
    <property type="evidence" value="ECO:0007669"/>
    <property type="project" value="UniProtKB-KW"/>
</dbReference>
<reference evidence="6 7" key="1">
    <citation type="submission" date="2016-10" db="EMBL/GenBank/DDBJ databases">
        <title>Systematic genetic and metabolomic analysis of Xenorhabdus and Photorhabdus spp., highlights the requirements for a dual symbiotic and pathogenic life style.</title>
        <authorList>
            <person name="Tobias N.J."/>
            <person name="Wolff H."/>
            <person name="Djahanschiri B."/>
            <person name="Pidot S.J."/>
            <person name="Stinear T.P."/>
            <person name="Ebersberger I."/>
            <person name="Bode H.B."/>
        </authorList>
    </citation>
    <scope>NUCLEOTIDE SEQUENCE [LARGE SCALE GENOMIC DNA]</scope>
    <source>
        <strain evidence="6 7">DSM 22392</strain>
    </source>
</reference>
<feature type="modified residue" description="N6-(pyridoxal phosphate)lysine" evidence="3 4">
    <location>
        <position position="242"/>
    </location>
</feature>
<dbReference type="InterPro" id="IPR015421">
    <property type="entry name" value="PyrdxlP-dep_Trfase_major"/>
</dbReference>
<keyword evidence="7" id="KW-1185">Reference proteome</keyword>
<name>A0A1Y2S8Z5_9GAMM</name>
<comment type="caution">
    <text evidence="6">The sequence shown here is derived from an EMBL/GenBank/DDBJ whole genome shotgun (WGS) entry which is preliminary data.</text>
</comment>
<evidence type="ECO:0000259" key="5">
    <source>
        <dbReference type="Pfam" id="PF00464"/>
    </source>
</evidence>
<dbReference type="EC" id="2.1.2.1" evidence="3"/>
<dbReference type="Gene3D" id="3.40.640.10">
    <property type="entry name" value="Type I PLP-dependent aspartate aminotransferase-like (Major domain)"/>
    <property type="match status" value="1"/>
</dbReference>
<dbReference type="InterPro" id="IPR001085">
    <property type="entry name" value="Ser_HO-MeTrfase"/>
</dbReference>
<dbReference type="Pfam" id="PF00464">
    <property type="entry name" value="SHMT"/>
    <property type="match status" value="1"/>
</dbReference>
<dbReference type="EMBL" id="MUBJ01000035">
    <property type="protein sequence ID" value="OTA14364.1"/>
    <property type="molecule type" value="Genomic_DNA"/>
</dbReference>
<comment type="pathway">
    <text evidence="3">One-carbon metabolism; tetrahydrofolate interconversion.</text>
</comment>
<keyword evidence="3" id="KW-0963">Cytoplasm</keyword>
<dbReference type="Gene3D" id="3.90.1150.10">
    <property type="entry name" value="Aspartate Aminotransferase, domain 1"/>
    <property type="match status" value="1"/>
</dbReference>
<evidence type="ECO:0000313" key="7">
    <source>
        <dbReference type="Proteomes" id="UP000194350"/>
    </source>
</evidence>
<dbReference type="STRING" id="351656.Xvie_03784"/>
<comment type="similarity">
    <text evidence="3">Belongs to the SHMT family.</text>
</comment>
<comment type="cofactor">
    <cofactor evidence="1 3 4">
        <name>pyridoxal 5'-phosphate</name>
        <dbReference type="ChEBI" id="CHEBI:597326"/>
    </cofactor>
</comment>
<dbReference type="GO" id="GO:0030170">
    <property type="term" value="F:pyridoxal phosphate binding"/>
    <property type="evidence" value="ECO:0007669"/>
    <property type="project" value="UniProtKB-UniRule"/>
</dbReference>
<proteinExistence type="inferred from homology"/>
<dbReference type="GO" id="GO:0005829">
    <property type="term" value="C:cytosol"/>
    <property type="evidence" value="ECO:0007669"/>
    <property type="project" value="TreeGrafter"/>
</dbReference>
<dbReference type="PIRSF" id="PIRSF000412">
    <property type="entry name" value="SHMT"/>
    <property type="match status" value="1"/>
</dbReference>
<accession>A0A1Y2S8Z5</accession>
<feature type="binding site" evidence="3">
    <location>
        <begin position="375"/>
        <end position="377"/>
    </location>
    <ligand>
        <name>(6S)-5,6,7,8-tetrahydrofolate</name>
        <dbReference type="ChEBI" id="CHEBI:57453"/>
    </ligand>
</feature>
<dbReference type="UniPathway" id="UPA00193"/>
<evidence type="ECO:0000313" key="6">
    <source>
        <dbReference type="EMBL" id="OTA14364.1"/>
    </source>
</evidence>
<comment type="subunit">
    <text evidence="3">Homodimer.</text>
</comment>
<protein>
    <recommendedName>
        <fullName evidence="3">Serine hydroxymethyltransferase</fullName>
        <shortName evidence="3">SHMT</shortName>
        <shortName evidence="3">Serine methylase</shortName>
        <ecNumber evidence="3">2.1.2.1</ecNumber>
    </recommendedName>
</protein>
<dbReference type="GO" id="GO:0032259">
    <property type="term" value="P:methylation"/>
    <property type="evidence" value="ECO:0007669"/>
    <property type="project" value="UniProtKB-KW"/>
</dbReference>
<comment type="pathway">
    <text evidence="3">Amino-acid biosynthesis; glycine biosynthesis; glycine from L-serine: step 1/1.</text>
</comment>
<dbReference type="InterPro" id="IPR039429">
    <property type="entry name" value="SHMT-like_dom"/>
</dbReference>
<comment type="function">
    <text evidence="3">Catalyzes the reversible interconversion of serine and glycine with tetrahydrofolate (THF) serving as the one-carbon carrier. This reaction serves as the major source of one-carbon groups required for the biosynthesis of purines, thymidylate, methionine, and other important biomolecules. Also exhibits THF-independent aldolase activity toward beta-hydroxyamino acids, producing glycine and aldehydes, via a retro-aldol mechanism.</text>
</comment>
<evidence type="ECO:0000256" key="3">
    <source>
        <dbReference type="HAMAP-Rule" id="MF_00051"/>
    </source>
</evidence>
<keyword evidence="6" id="KW-0489">Methyltransferase</keyword>
<sequence length="450" mass="48764">MVNNELLLSQASLLQRGLADLEIQDEELARILDGEVRRQHRTLSLVASCCAVTPRTLVASASTLVNVTAEGVPGRRYHAGCENVDLVESLAIRRAQKLFGAQYAGVQSHSASSANYQVLSALLEPGDTLLGMTLDHGGHLTHGSPVTFSGTYYRAIGYGTTPEGLIDYDEVRRLASAHRPRIIICGATAYSRLVDFEQFRKIADETGAILLADISHIAGLVATGRHPSPINAAHVTTTCTHKQLAGPRGGLIMSGRDANEKVPGLKTTFARTLEQAVFPRMQGAPAVNIIAAKATAFGYAMSPEFDAYMERIRITADAIASEFQKHNYEVIGGRTENHTVLIRLHDSITGSIAESALEACGIIVNKNRVPGETRSSFVTSGLRIGTGSLAQRQIDQPGCVRIVDLVCRILDAVTPFDEHEFVLEPAIREVFRSEAEALCAMYPLVNYMER</sequence>
<keyword evidence="3" id="KW-0554">One-carbon metabolism</keyword>
<dbReference type="Proteomes" id="UP000194350">
    <property type="component" value="Unassembled WGS sequence"/>
</dbReference>
<comment type="catalytic activity">
    <reaction evidence="3">
        <text>(6R)-5,10-methylene-5,6,7,8-tetrahydrofolate + glycine + H2O = (6S)-5,6,7,8-tetrahydrofolate + L-serine</text>
        <dbReference type="Rhea" id="RHEA:15481"/>
        <dbReference type="ChEBI" id="CHEBI:15377"/>
        <dbReference type="ChEBI" id="CHEBI:15636"/>
        <dbReference type="ChEBI" id="CHEBI:33384"/>
        <dbReference type="ChEBI" id="CHEBI:57305"/>
        <dbReference type="ChEBI" id="CHEBI:57453"/>
        <dbReference type="EC" id="2.1.2.1"/>
    </reaction>
</comment>
<dbReference type="InterPro" id="IPR015422">
    <property type="entry name" value="PyrdxlP-dep_Trfase_small"/>
</dbReference>
<feature type="binding site" evidence="3">
    <location>
        <begin position="138"/>
        <end position="140"/>
    </location>
    <ligand>
        <name>(6S)-5,6,7,8-tetrahydrofolate</name>
        <dbReference type="ChEBI" id="CHEBI:57453"/>
    </ligand>
</feature>
<dbReference type="HAMAP" id="MF_00051">
    <property type="entry name" value="SHMT"/>
    <property type="match status" value="1"/>
</dbReference>
<organism evidence="6 7">
    <name type="scientific">Xenorhabdus vietnamensis</name>
    <dbReference type="NCBI Taxonomy" id="351656"/>
    <lineage>
        <taxon>Bacteria</taxon>
        <taxon>Pseudomonadati</taxon>
        <taxon>Pseudomonadota</taxon>
        <taxon>Gammaproteobacteria</taxon>
        <taxon>Enterobacterales</taxon>
        <taxon>Morganellaceae</taxon>
        <taxon>Xenorhabdus</taxon>
    </lineage>
</organism>
<dbReference type="SUPFAM" id="SSF53383">
    <property type="entry name" value="PLP-dependent transferases"/>
    <property type="match status" value="1"/>
</dbReference>
<dbReference type="AlphaFoldDB" id="A0A1Y2S8Z5"/>
<dbReference type="InterPro" id="IPR049943">
    <property type="entry name" value="Ser_HO-MeTrfase-like"/>
</dbReference>
<evidence type="ECO:0000256" key="4">
    <source>
        <dbReference type="PIRSR" id="PIRSR000412-50"/>
    </source>
</evidence>
<feature type="binding site" evidence="3">
    <location>
        <position position="134"/>
    </location>
    <ligand>
        <name>(6S)-5,6,7,8-tetrahydrofolate</name>
        <dbReference type="ChEBI" id="CHEBI:57453"/>
    </ligand>
</feature>
<dbReference type="GO" id="GO:0004372">
    <property type="term" value="F:glycine hydroxymethyltransferase activity"/>
    <property type="evidence" value="ECO:0007669"/>
    <property type="project" value="UniProtKB-UniRule"/>
</dbReference>
<feature type="domain" description="Serine hydroxymethyltransferase-like" evidence="5">
    <location>
        <begin position="22"/>
        <end position="404"/>
    </location>
</feature>
<dbReference type="CDD" id="cd00378">
    <property type="entry name" value="SHMT"/>
    <property type="match status" value="1"/>
</dbReference>
<dbReference type="PANTHER" id="PTHR11680">
    <property type="entry name" value="SERINE HYDROXYMETHYLTRANSFERASE"/>
    <property type="match status" value="1"/>
</dbReference>
<feature type="binding site" evidence="3">
    <location>
        <position position="260"/>
    </location>
    <ligand>
        <name>(6S)-5,6,7,8-tetrahydrofolate</name>
        <dbReference type="ChEBI" id="CHEBI:57453"/>
    </ligand>
</feature>